<feature type="region of interest" description="Disordered" evidence="2">
    <location>
        <begin position="301"/>
        <end position="329"/>
    </location>
</feature>
<name>A0AAF0IT39_9BASI</name>
<keyword evidence="3" id="KW-0732">Signal</keyword>
<accession>A0AAF0IT39</accession>
<keyword evidence="1" id="KW-0175">Coiled coil</keyword>
<reference evidence="4" key="1">
    <citation type="submission" date="2023-03" db="EMBL/GenBank/DDBJ databases">
        <title>Mating type loci evolution in Malassezia.</title>
        <authorList>
            <person name="Coelho M.A."/>
        </authorList>
    </citation>
    <scope>NUCLEOTIDE SEQUENCE</scope>
    <source>
        <strain evidence="4">CBS 7876</strain>
    </source>
</reference>
<evidence type="ECO:0000256" key="1">
    <source>
        <dbReference type="SAM" id="Coils"/>
    </source>
</evidence>
<evidence type="ECO:0000313" key="5">
    <source>
        <dbReference type="Proteomes" id="UP001214603"/>
    </source>
</evidence>
<feature type="coiled-coil region" evidence="1">
    <location>
        <begin position="137"/>
        <end position="192"/>
    </location>
</feature>
<protein>
    <submittedName>
        <fullName evidence="4">Uncharacterized protein</fullName>
    </submittedName>
</protein>
<evidence type="ECO:0000256" key="2">
    <source>
        <dbReference type="SAM" id="MobiDB-lite"/>
    </source>
</evidence>
<dbReference type="EMBL" id="CP119941">
    <property type="protein sequence ID" value="WFD04355.1"/>
    <property type="molecule type" value="Genomic_DNA"/>
</dbReference>
<sequence length="371" mass="39273">MHGVALAGWLLLLALAVLIRPSRAALERAASRVNVYPGRAPTAPSATHDPPDRHTPATSLTLSLEPLRLYTFLLTSIAYIPYDDHVPDHTPMRTWACFVGLFGTWWRATLLDTHQDLVRLPPLGAPCAAHHDAAQEHEHLRAQKRAHEQARASLRRDARLAAKAARAAENAAREAEAEVRAAQHAHDAAQNALHMHRAACADAEARLCTLHAESAARATAAASASAHLATSTRASVGRAEELREEIAALRRTAALLRAQRRPAAQLSAELDVAEACGLLPSNLLSGGDEEPYAAAPGVLRDMPGAPPPLATTPGSAVSRTPPTPSGVHDAPDYLNAGFRGMYAAPYTKAADGRLAPPSLLGPAGRAAVRLS</sequence>
<organism evidence="4 5">
    <name type="scientific">Malassezia obtusa</name>
    <dbReference type="NCBI Taxonomy" id="76774"/>
    <lineage>
        <taxon>Eukaryota</taxon>
        <taxon>Fungi</taxon>
        <taxon>Dikarya</taxon>
        <taxon>Basidiomycota</taxon>
        <taxon>Ustilaginomycotina</taxon>
        <taxon>Malasseziomycetes</taxon>
        <taxon>Malasseziales</taxon>
        <taxon>Malasseziaceae</taxon>
        <taxon>Malassezia</taxon>
    </lineage>
</organism>
<feature type="chain" id="PRO_5041942429" evidence="3">
    <location>
        <begin position="25"/>
        <end position="371"/>
    </location>
</feature>
<evidence type="ECO:0000313" key="4">
    <source>
        <dbReference type="EMBL" id="WFD04355.1"/>
    </source>
</evidence>
<dbReference type="Proteomes" id="UP001214603">
    <property type="component" value="Chromosome 8"/>
</dbReference>
<keyword evidence="5" id="KW-1185">Reference proteome</keyword>
<dbReference type="AlphaFoldDB" id="A0AAF0IT39"/>
<gene>
    <name evidence="4" type="ORF">MOBT1_003062</name>
</gene>
<proteinExistence type="predicted"/>
<feature type="signal peptide" evidence="3">
    <location>
        <begin position="1"/>
        <end position="24"/>
    </location>
</feature>
<evidence type="ECO:0000256" key="3">
    <source>
        <dbReference type="SAM" id="SignalP"/>
    </source>
</evidence>